<dbReference type="GO" id="GO:0005634">
    <property type="term" value="C:nucleus"/>
    <property type="evidence" value="ECO:0007669"/>
    <property type="project" value="TreeGrafter"/>
</dbReference>
<reference evidence="3" key="2">
    <citation type="submission" date="2021-12" db="EMBL/GenBank/DDBJ databases">
        <title>Resequencing data analysis of finger millet.</title>
        <authorList>
            <person name="Hatakeyama M."/>
            <person name="Aluri S."/>
            <person name="Balachadran M.T."/>
            <person name="Sivarajan S.R."/>
            <person name="Poveda L."/>
            <person name="Shimizu-Inatsugi R."/>
            <person name="Schlapbach R."/>
            <person name="Sreeman S.M."/>
            <person name="Shimizu K.K."/>
        </authorList>
    </citation>
    <scope>NUCLEOTIDE SEQUENCE</scope>
</reference>
<dbReference type="EMBL" id="BQKI01000017">
    <property type="protein sequence ID" value="GJN10539.1"/>
    <property type="molecule type" value="Genomic_DNA"/>
</dbReference>
<sequence length="82" mass="9187">MLRAHYGLDVATTLQLRGGVGGNASMEEMAARLLGIRGVKKSRKVGTTKWDRETLSKKQVRYVCLDAFLSRRLGVHARRSEQ</sequence>
<dbReference type="InterPro" id="IPR012337">
    <property type="entry name" value="RNaseH-like_sf"/>
</dbReference>
<dbReference type="SUPFAM" id="SSF53098">
    <property type="entry name" value="Ribonuclease H-like"/>
    <property type="match status" value="1"/>
</dbReference>
<reference evidence="3" key="1">
    <citation type="journal article" date="2018" name="DNA Res.">
        <title>Multiple hybrid de novo genome assembly of finger millet, an orphan allotetraploid crop.</title>
        <authorList>
            <person name="Hatakeyama M."/>
            <person name="Aluri S."/>
            <person name="Balachadran M.T."/>
            <person name="Sivarajan S.R."/>
            <person name="Patrignani A."/>
            <person name="Gruter S."/>
            <person name="Poveda L."/>
            <person name="Shimizu-Inatsugi R."/>
            <person name="Baeten J."/>
            <person name="Francoijs K.J."/>
            <person name="Nataraja K.N."/>
            <person name="Reddy Y.A.N."/>
            <person name="Phadnis S."/>
            <person name="Ravikumar R.L."/>
            <person name="Schlapbach R."/>
            <person name="Sreeman S.M."/>
            <person name="Shimizu K.K."/>
        </authorList>
    </citation>
    <scope>NUCLEOTIDE SEQUENCE</scope>
</reference>
<dbReference type="GO" id="GO:0003676">
    <property type="term" value="F:nucleic acid binding"/>
    <property type="evidence" value="ECO:0007669"/>
    <property type="project" value="InterPro"/>
</dbReference>
<protein>
    <recommendedName>
        <fullName evidence="5">3'-5' exonuclease domain-containing protein</fullName>
    </recommendedName>
</protein>
<comment type="caution">
    <text evidence="3">The sequence shown here is derived from an EMBL/GenBank/DDBJ whole genome shotgun (WGS) entry which is preliminary data.</text>
</comment>
<evidence type="ECO:0000313" key="4">
    <source>
        <dbReference type="Proteomes" id="UP001054889"/>
    </source>
</evidence>
<dbReference type="InterPro" id="IPR051132">
    <property type="entry name" value="3-5_Exonuclease_domain"/>
</dbReference>
<proteinExistence type="predicted"/>
<dbReference type="Proteomes" id="UP001054889">
    <property type="component" value="Unassembled WGS sequence"/>
</dbReference>
<dbReference type="AlphaFoldDB" id="A0AAV5DIS4"/>
<dbReference type="PANTHER" id="PTHR13620">
    <property type="entry name" value="3-5 EXONUCLEASE"/>
    <property type="match status" value="1"/>
</dbReference>
<keyword evidence="1" id="KW-0540">Nuclease</keyword>
<dbReference type="Gene3D" id="3.30.420.10">
    <property type="entry name" value="Ribonuclease H-like superfamily/Ribonuclease H"/>
    <property type="match status" value="1"/>
</dbReference>
<evidence type="ECO:0000256" key="2">
    <source>
        <dbReference type="ARBA" id="ARBA00022801"/>
    </source>
</evidence>
<name>A0AAV5DIS4_ELECO</name>
<keyword evidence="4" id="KW-1185">Reference proteome</keyword>
<dbReference type="PANTHER" id="PTHR13620:SF59">
    <property type="entry name" value="POLYNUCLEOTIDYL TRANSFERASE, RIBONUCLEASE H-LIKE SUPERFAMILY PROTEIN"/>
    <property type="match status" value="1"/>
</dbReference>
<gene>
    <name evidence="3" type="primary">ga28638</name>
    <name evidence="3" type="ORF">PR202_ga28638</name>
</gene>
<dbReference type="GO" id="GO:0008408">
    <property type="term" value="F:3'-5' exonuclease activity"/>
    <property type="evidence" value="ECO:0007669"/>
    <property type="project" value="TreeGrafter"/>
</dbReference>
<evidence type="ECO:0000256" key="1">
    <source>
        <dbReference type="ARBA" id="ARBA00022722"/>
    </source>
</evidence>
<accession>A0AAV5DIS4</accession>
<evidence type="ECO:0008006" key="5">
    <source>
        <dbReference type="Google" id="ProtNLM"/>
    </source>
</evidence>
<organism evidence="3 4">
    <name type="scientific">Eleusine coracana subsp. coracana</name>
    <dbReference type="NCBI Taxonomy" id="191504"/>
    <lineage>
        <taxon>Eukaryota</taxon>
        <taxon>Viridiplantae</taxon>
        <taxon>Streptophyta</taxon>
        <taxon>Embryophyta</taxon>
        <taxon>Tracheophyta</taxon>
        <taxon>Spermatophyta</taxon>
        <taxon>Magnoliopsida</taxon>
        <taxon>Liliopsida</taxon>
        <taxon>Poales</taxon>
        <taxon>Poaceae</taxon>
        <taxon>PACMAD clade</taxon>
        <taxon>Chloridoideae</taxon>
        <taxon>Cynodonteae</taxon>
        <taxon>Eleusininae</taxon>
        <taxon>Eleusine</taxon>
    </lineage>
</organism>
<keyword evidence="2" id="KW-0378">Hydrolase</keyword>
<dbReference type="GO" id="GO:0005737">
    <property type="term" value="C:cytoplasm"/>
    <property type="evidence" value="ECO:0007669"/>
    <property type="project" value="TreeGrafter"/>
</dbReference>
<dbReference type="InterPro" id="IPR036397">
    <property type="entry name" value="RNaseH_sf"/>
</dbReference>
<evidence type="ECO:0000313" key="3">
    <source>
        <dbReference type="EMBL" id="GJN10539.1"/>
    </source>
</evidence>